<name>A0A7R9Z997_9STRA</name>
<keyword evidence="1" id="KW-0812">Transmembrane</keyword>
<evidence type="ECO:0000313" key="3">
    <source>
        <dbReference type="EMBL" id="CAD8312806.1"/>
    </source>
</evidence>
<dbReference type="Pfam" id="PF00085">
    <property type="entry name" value="Thioredoxin"/>
    <property type="match status" value="1"/>
</dbReference>
<dbReference type="SUPFAM" id="SSF52833">
    <property type="entry name" value="Thioredoxin-like"/>
    <property type="match status" value="1"/>
</dbReference>
<feature type="transmembrane region" description="Helical" evidence="1">
    <location>
        <begin position="12"/>
        <end position="31"/>
    </location>
</feature>
<gene>
    <name evidence="3" type="ORF">TDUB1175_LOCUS11595</name>
</gene>
<dbReference type="EMBL" id="HBED01023334">
    <property type="protein sequence ID" value="CAD8312806.1"/>
    <property type="molecule type" value="Transcribed_RNA"/>
</dbReference>
<dbReference type="InterPro" id="IPR036249">
    <property type="entry name" value="Thioredoxin-like_sf"/>
</dbReference>
<keyword evidence="1" id="KW-0472">Membrane</keyword>
<dbReference type="Gene3D" id="3.40.30.10">
    <property type="entry name" value="Glutaredoxin"/>
    <property type="match status" value="1"/>
</dbReference>
<keyword evidence="1" id="KW-1133">Transmembrane helix</keyword>
<evidence type="ECO:0000259" key="2">
    <source>
        <dbReference type="Pfam" id="PF00085"/>
    </source>
</evidence>
<reference evidence="3" key="1">
    <citation type="submission" date="2021-01" db="EMBL/GenBank/DDBJ databases">
        <authorList>
            <person name="Corre E."/>
            <person name="Pelletier E."/>
            <person name="Niang G."/>
            <person name="Scheremetjew M."/>
            <person name="Finn R."/>
            <person name="Kale V."/>
            <person name="Holt S."/>
            <person name="Cochrane G."/>
            <person name="Meng A."/>
            <person name="Brown T."/>
            <person name="Cohen L."/>
        </authorList>
    </citation>
    <scope>NUCLEOTIDE SEQUENCE</scope>
    <source>
        <strain evidence="3">CCMP147</strain>
    </source>
</reference>
<proteinExistence type="predicted"/>
<accession>A0A7R9Z997</accession>
<feature type="domain" description="Thioredoxin" evidence="2">
    <location>
        <begin position="130"/>
        <end position="209"/>
    </location>
</feature>
<dbReference type="AlphaFoldDB" id="A0A7R9Z997"/>
<organism evidence="3">
    <name type="scientific">Pseudictyota dubia</name>
    <dbReference type="NCBI Taxonomy" id="2749911"/>
    <lineage>
        <taxon>Eukaryota</taxon>
        <taxon>Sar</taxon>
        <taxon>Stramenopiles</taxon>
        <taxon>Ochrophyta</taxon>
        <taxon>Bacillariophyta</taxon>
        <taxon>Mediophyceae</taxon>
        <taxon>Biddulphiophycidae</taxon>
        <taxon>Eupodiscales</taxon>
        <taxon>Odontellaceae</taxon>
        <taxon>Pseudictyota</taxon>
    </lineage>
</organism>
<evidence type="ECO:0000256" key="1">
    <source>
        <dbReference type="SAM" id="Phobius"/>
    </source>
</evidence>
<protein>
    <recommendedName>
        <fullName evidence="2">Thioredoxin domain-containing protein</fullName>
    </recommendedName>
</protein>
<dbReference type="InterPro" id="IPR013766">
    <property type="entry name" value="Thioredoxin_domain"/>
</dbReference>
<dbReference type="CDD" id="cd02947">
    <property type="entry name" value="TRX_family"/>
    <property type="match status" value="1"/>
</dbReference>
<sequence length="272" mass="30314">MISSNHNRRAPATIGGRGIILAIFTLSYAPLRIAGFFPESLCQLRSCSQIPLHLYIEPSESNPAYRNEVETTETNRRSLAEGSIPCPASDPLCAGTTPTPIVSKAASLDRRRGSSRAVDKQKKAHLHPVTSPAQYDSEVLGTAGKNTIVVVRFHAPYCKACKMIKFAYDRFAQKTVSSTNPANIYTVKFVDVEILDQNDFPDLDVPATPYGMIYHPTLDGLGLQVVERAPIARRQFSKFKKILNCYRKGMCEMPDEFFTNPHNMFEDENLIL</sequence>